<evidence type="ECO:0000256" key="1">
    <source>
        <dbReference type="SAM" id="Phobius"/>
    </source>
</evidence>
<name>A0A8S5NZ14_9CAUD</name>
<keyword evidence="1" id="KW-0472">Membrane</keyword>
<dbReference type="EMBL" id="BK015290">
    <property type="protein sequence ID" value="DAD99660.1"/>
    <property type="molecule type" value="Genomic_DNA"/>
</dbReference>
<evidence type="ECO:0000313" key="2">
    <source>
        <dbReference type="EMBL" id="DAD99660.1"/>
    </source>
</evidence>
<sequence>MKVIRYVAMILLLIIIIEGFRGEFNNPTVFDIVKWICCIILAGCLLFSKKK</sequence>
<feature type="transmembrane region" description="Helical" evidence="1">
    <location>
        <begin position="32"/>
        <end position="48"/>
    </location>
</feature>
<reference evidence="2" key="1">
    <citation type="journal article" date="2021" name="Proc. Natl. Acad. Sci. U.S.A.">
        <title>A Catalog of Tens of Thousands of Viruses from Human Metagenomes Reveals Hidden Associations with Chronic Diseases.</title>
        <authorList>
            <person name="Tisza M.J."/>
            <person name="Buck C.B."/>
        </authorList>
    </citation>
    <scope>NUCLEOTIDE SEQUENCE</scope>
    <source>
        <strain evidence="2">Ct6bb17</strain>
    </source>
</reference>
<protein>
    <submittedName>
        <fullName evidence="2">Uncharacterized protein</fullName>
    </submittedName>
</protein>
<organism evidence="2">
    <name type="scientific">Siphoviridae sp. ct6bb17</name>
    <dbReference type="NCBI Taxonomy" id="2825345"/>
    <lineage>
        <taxon>Viruses</taxon>
        <taxon>Duplodnaviria</taxon>
        <taxon>Heunggongvirae</taxon>
        <taxon>Uroviricota</taxon>
        <taxon>Caudoviricetes</taxon>
    </lineage>
</organism>
<proteinExistence type="predicted"/>
<keyword evidence="1" id="KW-1133">Transmembrane helix</keyword>
<keyword evidence="1" id="KW-0812">Transmembrane</keyword>
<accession>A0A8S5NZ14</accession>